<feature type="domain" description="Alpha-ketoglutarate-dependent dioxygenase AlkB-like" evidence="2">
    <location>
        <begin position="441"/>
        <end position="696"/>
    </location>
</feature>
<comment type="caution">
    <text evidence="3">The sequence shown here is derived from an EMBL/GenBank/DDBJ whole genome shotgun (WGS) entry which is preliminary data.</text>
</comment>
<feature type="region of interest" description="Disordered" evidence="1">
    <location>
        <begin position="1"/>
        <end position="25"/>
    </location>
</feature>
<feature type="compositionally biased region" description="Basic residues" evidence="1">
    <location>
        <begin position="11"/>
        <end position="23"/>
    </location>
</feature>
<evidence type="ECO:0000313" key="3">
    <source>
        <dbReference type="EMBL" id="KAL2854516.1"/>
    </source>
</evidence>
<evidence type="ECO:0000259" key="2">
    <source>
        <dbReference type="Pfam" id="PF13532"/>
    </source>
</evidence>
<sequence length="724" mass="80852">MPRRGTATPIKKVKAAGARKTRTAAKAANTKARALMAVETEDAADGDADEMDIDVQDTNPPQSDGEPDVDGEPPAWAKFRTPLGDALPWFRKFQGGMYTRDGVLYGMLISADAGVRSFIDDEIIITRTGGSSERDAEGNLTQTADQKTDKGLAKAVYNSCNYGISVGKNKVLKRKLPRPFNVMDYFRVSYVWHEKIDDHVAVRIRLEKVDLEKKSWWAVKGSSSPPSNAERVWVNPTQHRCATCGVKSPWIYTIGWICVNKACATFWTLPNGAAPPSDLTYDPKFLAFRHPPGVGVLSEPHYSLIPDCMSVIPDGDPHSTFTRKAWKMGVVCPKCRQCLSRRYWDGWRCDETCGFERRLQMHPLSLRAVIDDYEVAAIRRAIVFDPDKEPDIIVPSFDDASSLPYRRLIYTLPGAGTVTQFVSNRFINRRAHGPDDLFIQLQDTNLGLQRYPINQTMDGTLNSQFAVNYGMPYGFVVSVNSLPFSSAPDSILQVMGRLTWATDAAARAEGSTALAPNELLALGYFEDMAINYHDDGETTLGPTIASLSLGAKAAKSLRMKYKYYNGFLKSSASKRTLTKDDPILPGCAGRDWRLALKQRYDNKELSQDQYEKLWWETYKAWNDANKEKNKERAKDKNNEVKLLRTRAAEAPPCIVTELQHGDIVVMHGAGVQKYYEHSVVLEKGGGAKLRFALTARHVLPDTIPKAEWPKGEFQLTPAQVYDGQ</sequence>
<organism evidence="3 4">
    <name type="scientific">Aspergillus pseudoustus</name>
    <dbReference type="NCBI Taxonomy" id="1810923"/>
    <lineage>
        <taxon>Eukaryota</taxon>
        <taxon>Fungi</taxon>
        <taxon>Dikarya</taxon>
        <taxon>Ascomycota</taxon>
        <taxon>Pezizomycotina</taxon>
        <taxon>Eurotiomycetes</taxon>
        <taxon>Eurotiomycetidae</taxon>
        <taxon>Eurotiales</taxon>
        <taxon>Aspergillaceae</taxon>
        <taxon>Aspergillus</taxon>
        <taxon>Aspergillus subgen. Nidulantes</taxon>
    </lineage>
</organism>
<dbReference type="InterPro" id="IPR032852">
    <property type="entry name" value="ALKBH2"/>
</dbReference>
<dbReference type="Gene3D" id="2.60.120.590">
    <property type="entry name" value="Alpha-ketoglutarate-dependent dioxygenase AlkB-like"/>
    <property type="match status" value="1"/>
</dbReference>
<dbReference type="InterPro" id="IPR027450">
    <property type="entry name" value="AlkB-like"/>
</dbReference>
<dbReference type="PANTHER" id="PTHR31573:SF4">
    <property type="entry name" value="FE2OG DIOXYGENASE DOMAIN-CONTAINING PROTEIN"/>
    <property type="match status" value="1"/>
</dbReference>
<dbReference type="Proteomes" id="UP001610446">
    <property type="component" value="Unassembled WGS sequence"/>
</dbReference>
<dbReference type="Pfam" id="PF13532">
    <property type="entry name" value="2OG-FeII_Oxy_2"/>
    <property type="match status" value="1"/>
</dbReference>
<feature type="compositionally biased region" description="Acidic residues" evidence="1">
    <location>
        <begin position="39"/>
        <end position="55"/>
    </location>
</feature>
<gene>
    <name evidence="3" type="ORF">BJY01DRAFT_243645</name>
</gene>
<dbReference type="SUPFAM" id="SSF51197">
    <property type="entry name" value="Clavaminate synthase-like"/>
    <property type="match status" value="1"/>
</dbReference>
<feature type="region of interest" description="Disordered" evidence="1">
    <location>
        <begin position="39"/>
        <end position="77"/>
    </location>
</feature>
<evidence type="ECO:0000256" key="1">
    <source>
        <dbReference type="SAM" id="MobiDB-lite"/>
    </source>
</evidence>
<dbReference type="PANTHER" id="PTHR31573">
    <property type="entry name" value="ALPHA-KETOGLUTARATE-DEPENDENT DIOXYGENASE ALKB HOMOLOG 2"/>
    <property type="match status" value="1"/>
</dbReference>
<dbReference type="InterPro" id="IPR037151">
    <property type="entry name" value="AlkB-like_sf"/>
</dbReference>
<name>A0ABR4KQH8_9EURO</name>
<accession>A0ABR4KQH8</accession>
<proteinExistence type="predicted"/>
<keyword evidence="4" id="KW-1185">Reference proteome</keyword>
<dbReference type="EMBL" id="JBFXLU010000014">
    <property type="protein sequence ID" value="KAL2854516.1"/>
    <property type="molecule type" value="Genomic_DNA"/>
</dbReference>
<evidence type="ECO:0000313" key="4">
    <source>
        <dbReference type="Proteomes" id="UP001610446"/>
    </source>
</evidence>
<reference evidence="3 4" key="1">
    <citation type="submission" date="2024-07" db="EMBL/GenBank/DDBJ databases">
        <title>Section-level genome sequencing and comparative genomics of Aspergillus sections Usti and Cavernicolus.</title>
        <authorList>
            <consortium name="Lawrence Berkeley National Laboratory"/>
            <person name="Nybo J.L."/>
            <person name="Vesth T.C."/>
            <person name="Theobald S."/>
            <person name="Frisvad J.C."/>
            <person name="Larsen T.O."/>
            <person name="Kjaerboelling I."/>
            <person name="Rothschild-Mancinelli K."/>
            <person name="Lyhne E.K."/>
            <person name="Kogle M.E."/>
            <person name="Barry K."/>
            <person name="Clum A."/>
            <person name="Na H."/>
            <person name="Ledsgaard L."/>
            <person name="Lin J."/>
            <person name="Lipzen A."/>
            <person name="Kuo A."/>
            <person name="Riley R."/>
            <person name="Mondo S."/>
            <person name="Labutti K."/>
            <person name="Haridas S."/>
            <person name="Pangalinan J."/>
            <person name="Salamov A.A."/>
            <person name="Simmons B.A."/>
            <person name="Magnuson J.K."/>
            <person name="Chen J."/>
            <person name="Drula E."/>
            <person name="Henrissat B."/>
            <person name="Wiebenga A."/>
            <person name="Lubbers R.J."/>
            <person name="Gomes A.C."/>
            <person name="Makela M.R."/>
            <person name="Stajich J."/>
            <person name="Grigoriev I.V."/>
            <person name="Mortensen U.H."/>
            <person name="De Vries R.P."/>
            <person name="Baker S.E."/>
            <person name="Andersen M.R."/>
        </authorList>
    </citation>
    <scope>NUCLEOTIDE SEQUENCE [LARGE SCALE GENOMIC DNA]</scope>
    <source>
        <strain evidence="3 4">CBS 123904</strain>
    </source>
</reference>
<protein>
    <submittedName>
        <fullName evidence="3">2OG-Fe(II) oxygenase superfamily-domain-containing protein</fullName>
    </submittedName>
</protein>